<dbReference type="InterPro" id="IPR007280">
    <property type="entry name" value="Peptidase_C_arc/bac"/>
</dbReference>
<evidence type="ECO:0000259" key="2">
    <source>
        <dbReference type="Pfam" id="PF04151"/>
    </source>
</evidence>
<evidence type="ECO:0000256" key="1">
    <source>
        <dbReference type="SAM" id="SignalP"/>
    </source>
</evidence>
<dbReference type="EMBL" id="JADOES010000030">
    <property type="protein sequence ID" value="MBT9316640.1"/>
    <property type="molecule type" value="Genomic_DNA"/>
</dbReference>
<dbReference type="AlphaFoldDB" id="A0A947DGS6"/>
<dbReference type="RefSeq" id="WP_215609707.1">
    <property type="nucleotide sequence ID" value="NZ_JADOES010000030.1"/>
</dbReference>
<comment type="caution">
    <text evidence="3">The sequence shown here is derived from an EMBL/GenBank/DDBJ whole genome shotgun (WGS) entry which is preliminary data.</text>
</comment>
<dbReference type="Proteomes" id="UP000717364">
    <property type="component" value="Unassembled WGS sequence"/>
</dbReference>
<accession>A0A947DGS6</accession>
<dbReference type="Pfam" id="PF04151">
    <property type="entry name" value="PPC"/>
    <property type="match status" value="1"/>
</dbReference>
<organism evidence="3 4">
    <name type="scientific">Leptothoe spongobia TAU-MAC 1115</name>
    <dbReference type="NCBI Taxonomy" id="1967444"/>
    <lineage>
        <taxon>Bacteria</taxon>
        <taxon>Bacillati</taxon>
        <taxon>Cyanobacteriota</taxon>
        <taxon>Cyanophyceae</taxon>
        <taxon>Nodosilineales</taxon>
        <taxon>Cymatolegaceae</taxon>
        <taxon>Leptothoe</taxon>
        <taxon>Leptothoe spongobia</taxon>
    </lineage>
</organism>
<dbReference type="Gene3D" id="2.60.120.380">
    <property type="match status" value="1"/>
</dbReference>
<keyword evidence="4" id="KW-1185">Reference proteome</keyword>
<protein>
    <submittedName>
        <fullName evidence="3">PPC domain-containing protein</fullName>
    </submittedName>
</protein>
<proteinExistence type="predicted"/>
<evidence type="ECO:0000313" key="4">
    <source>
        <dbReference type="Proteomes" id="UP000717364"/>
    </source>
</evidence>
<evidence type="ECO:0000313" key="3">
    <source>
        <dbReference type="EMBL" id="MBT9316640.1"/>
    </source>
</evidence>
<reference evidence="3" key="2">
    <citation type="journal article" date="2021" name="Mar. Drugs">
        <title>Genome Reduction and Secondary Metabolism of the Marine Sponge-Associated Cyanobacterium Leptothoe.</title>
        <authorList>
            <person name="Konstantinou D."/>
            <person name="Popin R.V."/>
            <person name="Fewer D.P."/>
            <person name="Sivonen K."/>
            <person name="Gkelis S."/>
        </authorList>
    </citation>
    <scope>NUCLEOTIDE SEQUENCE</scope>
    <source>
        <strain evidence="3">TAU-MAC 1115</strain>
    </source>
</reference>
<feature type="domain" description="Peptidase C-terminal archaeal/bacterial" evidence="2">
    <location>
        <begin position="51"/>
        <end position="127"/>
    </location>
</feature>
<gene>
    <name evidence="3" type="ORF">IXB50_14525</name>
</gene>
<reference evidence="3" key="1">
    <citation type="submission" date="2020-11" db="EMBL/GenBank/DDBJ databases">
        <authorList>
            <person name="Konstantinou D."/>
            <person name="Gkelis S."/>
            <person name="Popin R."/>
            <person name="Fewer D."/>
            <person name="Sivonen K."/>
        </authorList>
    </citation>
    <scope>NUCLEOTIDE SEQUENCE</scope>
    <source>
        <strain evidence="3">TAU-MAC 1115</strain>
    </source>
</reference>
<feature type="chain" id="PRO_5037935617" evidence="1">
    <location>
        <begin position="27"/>
        <end position="162"/>
    </location>
</feature>
<sequence>MKLMLPIVPLISSFVMLTAAVGQAPAEPSGPIILNVAKGNALVSGNVSTGYNLFQFEGSQGQTITLDVDVTEILAGTSHTDEDSQLYLLDHQGRILAYNDDETENNFESRISQFILPKSGTYYAAVTTFGNTPVINDQQQITAWNNSGLSHIRYDLLVQSHQ</sequence>
<feature type="signal peptide" evidence="1">
    <location>
        <begin position="1"/>
        <end position="26"/>
    </location>
</feature>
<keyword evidence="1" id="KW-0732">Signal</keyword>
<name>A0A947DGS6_9CYAN</name>